<evidence type="ECO:0000313" key="5">
    <source>
        <dbReference type="Proteomes" id="UP000228934"/>
    </source>
</evidence>
<accession>A0A2G9RWA0</accession>
<dbReference type="GO" id="GO:0016020">
    <property type="term" value="C:membrane"/>
    <property type="evidence" value="ECO:0007669"/>
    <property type="project" value="InterPro"/>
</dbReference>
<evidence type="ECO:0000313" key="4">
    <source>
        <dbReference type="EMBL" id="PIO31493.1"/>
    </source>
</evidence>
<keyword evidence="5" id="KW-1185">Reference proteome</keyword>
<feature type="coiled-coil region" evidence="2">
    <location>
        <begin position="1"/>
        <end position="28"/>
    </location>
</feature>
<dbReference type="InterPro" id="IPR004965">
    <property type="entry name" value="Paralemmin"/>
</dbReference>
<keyword evidence="1 2" id="KW-0175">Coiled coil</keyword>
<dbReference type="EMBL" id="KV931604">
    <property type="protein sequence ID" value="PIO31493.1"/>
    <property type="molecule type" value="Genomic_DNA"/>
</dbReference>
<evidence type="ECO:0000256" key="1">
    <source>
        <dbReference type="ARBA" id="ARBA00023054"/>
    </source>
</evidence>
<name>A0A2G9RWA0_AQUCT</name>
<dbReference type="Pfam" id="PF03285">
    <property type="entry name" value="Paralemmin"/>
    <property type="match status" value="1"/>
</dbReference>
<organism evidence="4 5">
    <name type="scientific">Aquarana catesbeiana</name>
    <name type="common">American bullfrog</name>
    <name type="synonym">Rana catesbeiana</name>
    <dbReference type="NCBI Taxonomy" id="8400"/>
    <lineage>
        <taxon>Eukaryota</taxon>
        <taxon>Metazoa</taxon>
        <taxon>Chordata</taxon>
        <taxon>Craniata</taxon>
        <taxon>Vertebrata</taxon>
        <taxon>Euteleostomi</taxon>
        <taxon>Amphibia</taxon>
        <taxon>Batrachia</taxon>
        <taxon>Anura</taxon>
        <taxon>Neobatrachia</taxon>
        <taxon>Ranoidea</taxon>
        <taxon>Ranidae</taxon>
        <taxon>Aquarana</taxon>
    </lineage>
</organism>
<evidence type="ECO:0000256" key="2">
    <source>
        <dbReference type="SAM" id="Coils"/>
    </source>
</evidence>
<reference evidence="5" key="1">
    <citation type="journal article" date="2017" name="Nat. Commun.">
        <title>The North American bullfrog draft genome provides insight into hormonal regulation of long noncoding RNA.</title>
        <authorList>
            <person name="Hammond S.A."/>
            <person name="Warren R.L."/>
            <person name="Vandervalk B.P."/>
            <person name="Kucuk E."/>
            <person name="Khan H."/>
            <person name="Gibb E.A."/>
            <person name="Pandoh P."/>
            <person name="Kirk H."/>
            <person name="Zhao Y."/>
            <person name="Jones M."/>
            <person name="Mungall A.J."/>
            <person name="Coope R."/>
            <person name="Pleasance S."/>
            <person name="Moore R.A."/>
            <person name="Holt R.A."/>
            <person name="Round J.M."/>
            <person name="Ohora S."/>
            <person name="Walle B.V."/>
            <person name="Veldhoen N."/>
            <person name="Helbing C.C."/>
            <person name="Birol I."/>
        </authorList>
    </citation>
    <scope>NUCLEOTIDE SEQUENCE [LARGE SCALE GENOMIC DNA]</scope>
</reference>
<dbReference type="GO" id="GO:0008360">
    <property type="term" value="P:regulation of cell shape"/>
    <property type="evidence" value="ECO:0007669"/>
    <property type="project" value="InterPro"/>
</dbReference>
<dbReference type="AlphaFoldDB" id="A0A2G9RWA0"/>
<dbReference type="EMBL" id="KV931604">
    <property type="protein sequence ID" value="PIO31492.1"/>
    <property type="molecule type" value="Genomic_DNA"/>
</dbReference>
<dbReference type="OrthoDB" id="9934905at2759"/>
<feature type="compositionally biased region" description="Basic and acidic residues" evidence="3">
    <location>
        <begin position="37"/>
        <end position="47"/>
    </location>
</feature>
<feature type="region of interest" description="Disordered" evidence="3">
    <location>
        <begin position="28"/>
        <end position="50"/>
    </location>
</feature>
<protein>
    <submittedName>
        <fullName evidence="4">Uncharacterized protein</fullName>
    </submittedName>
</protein>
<gene>
    <name evidence="4" type="ORF">AB205_0002100</name>
</gene>
<sequence length="83" mass="9528">MQEDELKTRELEDSIQRLEGEIEFLESGLSSTSTKESLAEEMAHSEPENQDTVKIQKVSLYLQNSLCSLLWLAMCADWDVRYG</sequence>
<proteinExistence type="predicted"/>
<reference evidence="4" key="2">
    <citation type="submission" date="2017-08" db="EMBL/GenBank/DDBJ databases">
        <title>Assembly of the North American Bullfrog Genome.</title>
        <authorList>
            <person name="Warren R.L."/>
            <person name="Vandervalk B.P."/>
            <person name="Kucuk E."/>
            <person name="Birol I."/>
            <person name="Helbing C."/>
            <person name="Pandoh P."/>
            <person name="Behsaz B."/>
            <person name="Mohamadi H."/>
            <person name="Chu J."/>
            <person name="Jackman S."/>
            <person name="Hammond S.A."/>
            <person name="Veldhoen N."/>
            <person name="Kirk H."/>
            <person name="Zhao Y."/>
            <person name="Coope R."/>
            <person name="Pleasance S."/>
            <person name="Moore R."/>
            <person name="Holt R."/>
        </authorList>
    </citation>
    <scope>NUCLEOTIDE SEQUENCE</scope>
    <source>
        <strain evidence="4">Bruno</strain>
        <tissue evidence="4">Liver</tissue>
    </source>
</reference>
<evidence type="ECO:0000256" key="3">
    <source>
        <dbReference type="SAM" id="MobiDB-lite"/>
    </source>
</evidence>
<dbReference type="Proteomes" id="UP000228934">
    <property type="component" value="Unassembled WGS sequence"/>
</dbReference>